<dbReference type="RefSeq" id="XP_060288977.1">
    <property type="nucleotide sequence ID" value="XM_060429488.1"/>
</dbReference>
<name>A0AAJ0C9R4_9PEZI</name>
<keyword evidence="1" id="KW-0812">Transmembrane</keyword>
<gene>
    <name evidence="2" type="ORF">QBC33DRAFT_554207</name>
</gene>
<keyword evidence="3" id="KW-1185">Reference proteome</keyword>
<evidence type="ECO:0000256" key="1">
    <source>
        <dbReference type="SAM" id="Phobius"/>
    </source>
</evidence>
<dbReference type="GeneID" id="85312675"/>
<keyword evidence="1" id="KW-0472">Membrane</keyword>
<evidence type="ECO:0000313" key="3">
    <source>
        <dbReference type="Proteomes" id="UP001244011"/>
    </source>
</evidence>
<feature type="transmembrane region" description="Helical" evidence="1">
    <location>
        <begin position="70"/>
        <end position="87"/>
    </location>
</feature>
<dbReference type="AlphaFoldDB" id="A0AAJ0C9R4"/>
<evidence type="ECO:0000313" key="2">
    <source>
        <dbReference type="EMBL" id="KAK1772764.1"/>
    </source>
</evidence>
<organism evidence="2 3">
    <name type="scientific">Phialemonium atrogriseum</name>
    <dbReference type="NCBI Taxonomy" id="1093897"/>
    <lineage>
        <taxon>Eukaryota</taxon>
        <taxon>Fungi</taxon>
        <taxon>Dikarya</taxon>
        <taxon>Ascomycota</taxon>
        <taxon>Pezizomycotina</taxon>
        <taxon>Sordariomycetes</taxon>
        <taxon>Sordariomycetidae</taxon>
        <taxon>Cephalothecales</taxon>
        <taxon>Cephalothecaceae</taxon>
        <taxon>Phialemonium</taxon>
    </lineage>
</organism>
<dbReference type="EMBL" id="MU838997">
    <property type="protein sequence ID" value="KAK1772764.1"/>
    <property type="molecule type" value="Genomic_DNA"/>
</dbReference>
<dbReference type="Proteomes" id="UP001244011">
    <property type="component" value="Unassembled WGS sequence"/>
</dbReference>
<keyword evidence="1" id="KW-1133">Transmembrane helix</keyword>
<proteinExistence type="predicted"/>
<comment type="caution">
    <text evidence="2">The sequence shown here is derived from an EMBL/GenBank/DDBJ whole genome shotgun (WGS) entry which is preliminary data.</text>
</comment>
<accession>A0AAJ0C9R4</accession>
<sequence>MFTTLVRRAAERSRSQLDFPNLPNPYRLKKVWPPNFSKLSPQEQLRFEKRYKRRVQLAAARPRWNKMVKLAQFFSITFVIGYSVLFMDWKNENQPFDGVRDQFWGVFGSERPEKKGTPDPSTAAK</sequence>
<reference evidence="2" key="1">
    <citation type="submission" date="2023-06" db="EMBL/GenBank/DDBJ databases">
        <title>Genome-scale phylogeny and comparative genomics of the fungal order Sordariales.</title>
        <authorList>
            <consortium name="Lawrence Berkeley National Laboratory"/>
            <person name="Hensen N."/>
            <person name="Bonometti L."/>
            <person name="Westerberg I."/>
            <person name="Brannstrom I.O."/>
            <person name="Guillou S."/>
            <person name="Cros-Aarteil S."/>
            <person name="Calhoun S."/>
            <person name="Haridas S."/>
            <person name="Kuo A."/>
            <person name="Mondo S."/>
            <person name="Pangilinan J."/>
            <person name="Riley R."/>
            <person name="Labutti K."/>
            <person name="Andreopoulos B."/>
            <person name="Lipzen A."/>
            <person name="Chen C."/>
            <person name="Yanf M."/>
            <person name="Daum C."/>
            <person name="Ng V."/>
            <person name="Clum A."/>
            <person name="Steindorff A."/>
            <person name="Ohm R."/>
            <person name="Martin F."/>
            <person name="Silar P."/>
            <person name="Natvig D."/>
            <person name="Lalanne C."/>
            <person name="Gautier V."/>
            <person name="Ament-Velasquez S.L."/>
            <person name="Kruys A."/>
            <person name="Hutchinson M.I."/>
            <person name="Powell A.J."/>
            <person name="Barry K."/>
            <person name="Miller A.N."/>
            <person name="Grigoriev I.V."/>
            <person name="Debuchy R."/>
            <person name="Gladieux P."/>
            <person name="Thoren M.H."/>
            <person name="Johannesson H."/>
        </authorList>
    </citation>
    <scope>NUCLEOTIDE SEQUENCE</scope>
    <source>
        <strain evidence="2">8032-3</strain>
    </source>
</reference>
<protein>
    <submittedName>
        <fullName evidence="2">Uncharacterized protein</fullName>
    </submittedName>
</protein>